<feature type="signal peptide" evidence="2">
    <location>
        <begin position="1"/>
        <end position="26"/>
    </location>
</feature>
<dbReference type="Gene3D" id="2.10.25.10">
    <property type="entry name" value="Laminin"/>
    <property type="match status" value="1"/>
</dbReference>
<dbReference type="Gene3D" id="2.170.140.10">
    <property type="entry name" value="Chitin binding domain"/>
    <property type="match status" value="1"/>
</dbReference>
<dbReference type="Proteomes" id="UP000749559">
    <property type="component" value="Unassembled WGS sequence"/>
</dbReference>
<dbReference type="InterPro" id="IPR001846">
    <property type="entry name" value="VWF_type-D"/>
</dbReference>
<dbReference type="InterPro" id="IPR058727">
    <property type="entry name" value="Helical_Vwde"/>
</dbReference>
<dbReference type="Pfam" id="PF01607">
    <property type="entry name" value="CBM_14"/>
    <property type="match status" value="1"/>
</dbReference>
<dbReference type="Pfam" id="PF26129">
    <property type="entry name" value="Vwde"/>
    <property type="match status" value="1"/>
</dbReference>
<dbReference type="Pfam" id="PF00094">
    <property type="entry name" value="VWD"/>
    <property type="match status" value="1"/>
</dbReference>
<evidence type="ECO:0000313" key="5">
    <source>
        <dbReference type="EMBL" id="CAH1781625.1"/>
    </source>
</evidence>
<accession>A0A8S4NKU9</accession>
<dbReference type="SMART" id="SM00494">
    <property type="entry name" value="ChtBD2"/>
    <property type="match status" value="1"/>
</dbReference>
<dbReference type="InterPro" id="IPR036508">
    <property type="entry name" value="Chitin-bd_dom_sf"/>
</dbReference>
<dbReference type="SMART" id="SM00216">
    <property type="entry name" value="VWD"/>
    <property type="match status" value="1"/>
</dbReference>
<evidence type="ECO:0000313" key="6">
    <source>
        <dbReference type="Proteomes" id="UP000749559"/>
    </source>
</evidence>
<keyword evidence="6" id="KW-1185">Reference proteome</keyword>
<dbReference type="EMBL" id="CAIIXF020000004">
    <property type="protein sequence ID" value="CAH1781625.1"/>
    <property type="molecule type" value="Genomic_DNA"/>
</dbReference>
<dbReference type="InterPro" id="IPR002557">
    <property type="entry name" value="Chitin-bd_dom"/>
</dbReference>
<dbReference type="PROSITE" id="PS51233">
    <property type="entry name" value="VWFD"/>
    <property type="match status" value="1"/>
</dbReference>
<evidence type="ECO:0000256" key="2">
    <source>
        <dbReference type="SAM" id="SignalP"/>
    </source>
</evidence>
<keyword evidence="2" id="KW-0732">Signal</keyword>
<sequence length="1478" mass="165937">MVTMRRASPMLLLLLILLNVTLQCIGEELPLCSGKFRNKKKRSITSDFQRFRRSPLAKFDPCFDHITLQDDGRRSSKVKLEEDDLPVSDQDMTEGWYLLKSPAGNYISRDDRLDLRSCSTSYPIWLKEPKVDPLVGDVVQGIACQSSRTRYCAKEIPIHVKTCAPTGHINEPFVVYYLTAPTIDKAAYCIGDKARCAEGTGSITGFEPCRTGEFPKSLPDPVVNYRTHLCERDGDRTATYTAIVFTCAVNTHEQGINFDVWWYMDDQRVKEERNIPKHRMPAKLYEDEWIPIRAQGEKGMGQTIHCRVSGKYAEIGVAGPLKISQNLEIGFGIDVNTRVIRVTENQEKNKDTIIVRPRLPILCPPDVEDESECDLQIELRAPDYAKHNGKCSADDDNRQIVFPGHRCRKYIEYDSVNFNVKKNTLIDIQAVTDGRTDGDYDGIIKFDIRVHHNHPAWNYYKFPPIQITVVDETPNVVGKICRSNNDPHMKTFDGRRFEAHVPGEYVMYQNRKMSLQINGFYKKCRNTRSGPTCNCGIAVRAGRNVFIIDECAGNKQEIINGQPNPIFKSVRIGQLGCDNDILTVNRAGRTYTIKLPSGTKVTYNTNSIHITPTLNDWRSTEGLCGTLNGNIRDDFRKRDGSYVYNDDTPYIRAYNDVKMKEFAESWKVPKEDRRGLYNPDTYQLDPIQETVACGCEKNGGTDIINCGLFKENNICDTLDGDRQTIHYDNCRKKRSTTFHDFVDDFDEMSTFDVDSPAYDFRDEIVTPLEGEWRNGWTEESATLYCNELVASSRMTTMCIGLQNVHVDEAVDMCIIDIKISGDTIFAPTALDIIQTECKTEMGFNISLWTRDDSKNFTGPPTDIVETLCPSNCNLQGICINGKCECYEGLEGDDCTINSTAPPEAYNIPQRALCDLQRRPCLQTPVAGENFLESESLTCRIQFTTFNGSHFTPSGYIQKTKADYEHYQQIHCPLPNTRVKRRSLKTKESAAPRGYIVSVSNNKILYSLQELLLTVYDSKCHVCPETGKCTWKENICVIDGKCYDEGEFPQPGKTCLVCRPELSTSSWTKVGNTCLIDGDCFNHNEARFDANCLQCDTSVSETQWTMKDGTCYIKHGEGHRCANENESYPDQECAKCLPDLKATEWSIDDNSCFINSVCRQNGFIQPHASCSSCDSSKDKTTWTMTDGNCYIEGRCYIDGTKATPVSCLYCDASESTQKWSIQDGSCFIDGRCVNDTTTHSVDTCKECRAGESQNAWLTKVGSCFIDDLCYARGATNGRLSCMICDPNHSTSSWIQQSNTCLIDNNCYNDRQDSPHSTCLHCSPSDNAWVMKEGRCLINGFCYKKDETSPVDDCKICRPGESTDDWSFNSNSCSTVDQAPTTVKDGHSSGLPSDNPATSTNAIEASSPPSRDPTTTANDEQALIMAGGPCVAGDMFRDPADCSRYLMCNHGTFISMPCAPGTRFNNDLKVFDHAANVPCP</sequence>
<dbReference type="GO" id="GO:0005576">
    <property type="term" value="C:extracellular region"/>
    <property type="evidence" value="ECO:0007669"/>
    <property type="project" value="InterPro"/>
</dbReference>
<evidence type="ECO:0000259" key="4">
    <source>
        <dbReference type="PROSITE" id="PS51233"/>
    </source>
</evidence>
<reference evidence="5" key="1">
    <citation type="submission" date="2022-03" db="EMBL/GenBank/DDBJ databases">
        <authorList>
            <person name="Martin C."/>
        </authorList>
    </citation>
    <scope>NUCLEOTIDE SEQUENCE</scope>
</reference>
<evidence type="ECO:0008006" key="7">
    <source>
        <dbReference type="Google" id="ProtNLM"/>
    </source>
</evidence>
<feature type="domain" description="Chitin-binding type-2" evidence="3">
    <location>
        <begin position="1425"/>
        <end position="1478"/>
    </location>
</feature>
<evidence type="ECO:0000256" key="1">
    <source>
        <dbReference type="SAM" id="MobiDB-lite"/>
    </source>
</evidence>
<proteinExistence type="predicted"/>
<feature type="compositionally biased region" description="Polar residues" evidence="1">
    <location>
        <begin position="1388"/>
        <end position="1415"/>
    </location>
</feature>
<feature type="region of interest" description="Disordered" evidence="1">
    <location>
        <begin position="1377"/>
        <end position="1415"/>
    </location>
</feature>
<dbReference type="GO" id="GO:0008061">
    <property type="term" value="F:chitin binding"/>
    <property type="evidence" value="ECO:0007669"/>
    <property type="project" value="InterPro"/>
</dbReference>
<dbReference type="SUPFAM" id="SSF57625">
    <property type="entry name" value="Invertebrate chitin-binding proteins"/>
    <property type="match status" value="1"/>
</dbReference>
<comment type="caution">
    <text evidence="5">The sequence shown here is derived from an EMBL/GenBank/DDBJ whole genome shotgun (WGS) entry which is preliminary data.</text>
</comment>
<feature type="domain" description="VWFD" evidence="4">
    <location>
        <begin position="479"/>
        <end position="674"/>
    </location>
</feature>
<evidence type="ECO:0000259" key="3">
    <source>
        <dbReference type="PROSITE" id="PS50940"/>
    </source>
</evidence>
<organism evidence="5 6">
    <name type="scientific">Owenia fusiformis</name>
    <name type="common">Polychaete worm</name>
    <dbReference type="NCBI Taxonomy" id="6347"/>
    <lineage>
        <taxon>Eukaryota</taxon>
        <taxon>Metazoa</taxon>
        <taxon>Spiralia</taxon>
        <taxon>Lophotrochozoa</taxon>
        <taxon>Annelida</taxon>
        <taxon>Polychaeta</taxon>
        <taxon>Sedentaria</taxon>
        <taxon>Canalipalpata</taxon>
        <taxon>Sabellida</taxon>
        <taxon>Oweniida</taxon>
        <taxon>Oweniidae</taxon>
        <taxon>Owenia</taxon>
    </lineage>
</organism>
<name>A0A8S4NKU9_OWEFU</name>
<protein>
    <recommendedName>
        <fullName evidence="7">von Willebrand factor D and EGF domain-containing protein</fullName>
    </recommendedName>
</protein>
<dbReference type="OrthoDB" id="5989069at2759"/>
<dbReference type="PROSITE" id="PS50940">
    <property type="entry name" value="CHIT_BIND_II"/>
    <property type="match status" value="1"/>
</dbReference>
<gene>
    <name evidence="5" type="ORF">OFUS_LOCUS8185</name>
</gene>
<feature type="chain" id="PRO_5035836798" description="von Willebrand factor D and EGF domain-containing protein" evidence="2">
    <location>
        <begin position="27"/>
        <end position="1478"/>
    </location>
</feature>